<dbReference type="AlphaFoldDB" id="A0A2J7QWC8"/>
<feature type="compositionally biased region" description="Polar residues" evidence="1">
    <location>
        <begin position="194"/>
        <end position="203"/>
    </location>
</feature>
<feature type="non-terminal residue" evidence="2">
    <location>
        <position position="643"/>
    </location>
</feature>
<dbReference type="InParanoid" id="A0A2J7QWC8"/>
<feature type="compositionally biased region" description="Polar residues" evidence="1">
    <location>
        <begin position="263"/>
        <end position="273"/>
    </location>
</feature>
<sequence>SIDLTDDDAETGKRKLGHSPEASELERHDEIDVNCSISGTLGRDGTLLGYEEVWESNAHIQKSNVTFSGPSLSAGDTHISIKEEFEETLVWSSPQIEGNNKGLACLEHSKEVSENWNIPEDTLLYSSPRFDKAKSIAVSENDVYMEGAKKQTSMDDADRRNGGLKLESRSLDALEPEKFVPDARIPRTKKHARQQSISLQSWSRSEEMHENPPSAANIDRMIEENQRINAQLRCYDEALRDLAHVSVVRKQSSLSLPRAKETSGLTRSQSAGSRNEGFISLPSANDFGPREMAQSAIVKKQGSLSLPRTSEIPDFTMVQSLGPKKQGHSSLPCTNEFGTREMAQTAIVKRQGSLSLPRRCEIPDFASAANEEYLSLPRSNELIDEAFKEIGQSSVTMKRGSHSLPRSIDAKLISLGADPVPPPRHKKPSHRRRRAESEGEASDRALKDSVGRSRSFDVKTQSSIGTEPIAAVVKSPVESEVTTESIGSPNRDEKPRSESMSSNGSVKEGSLEKPIRKKRKMLLAMRGFLGQNLKNLNGSTVSELSVEDSFDEHPFLMNTDKSGPLERQVTVIERPGFSLKGDNSMMLSPVRLEVLAKQELQQQSPVKENTEIIHDTQTSSSLPEEVPLHVETASDNERDEQIL</sequence>
<comment type="caution">
    <text evidence="2">The sequence shown here is derived from an EMBL/GenBank/DDBJ whole genome shotgun (WGS) entry which is preliminary data.</text>
</comment>
<gene>
    <name evidence="2" type="ORF">B7P43_G01840</name>
</gene>
<feature type="region of interest" description="Disordered" evidence="1">
    <location>
        <begin position="187"/>
        <end position="215"/>
    </location>
</feature>
<name>A0A2J7QWC8_9NEOP</name>
<protein>
    <submittedName>
        <fullName evidence="2">Uncharacterized protein</fullName>
    </submittedName>
</protein>
<keyword evidence="3" id="KW-1185">Reference proteome</keyword>
<accession>A0A2J7QWC8</accession>
<reference evidence="2 3" key="1">
    <citation type="submission" date="2017-12" db="EMBL/GenBank/DDBJ databases">
        <title>Hemimetabolous genomes reveal molecular basis of termite eusociality.</title>
        <authorList>
            <person name="Harrison M.C."/>
            <person name="Jongepier E."/>
            <person name="Robertson H.M."/>
            <person name="Arning N."/>
            <person name="Bitard-Feildel T."/>
            <person name="Chao H."/>
            <person name="Childers C.P."/>
            <person name="Dinh H."/>
            <person name="Doddapaneni H."/>
            <person name="Dugan S."/>
            <person name="Gowin J."/>
            <person name="Greiner C."/>
            <person name="Han Y."/>
            <person name="Hu H."/>
            <person name="Hughes D.S.T."/>
            <person name="Huylmans A.-K."/>
            <person name="Kemena C."/>
            <person name="Kremer L.P.M."/>
            <person name="Lee S.L."/>
            <person name="Lopez-Ezquerra A."/>
            <person name="Mallet L."/>
            <person name="Monroy-Kuhn J.M."/>
            <person name="Moser A."/>
            <person name="Murali S.C."/>
            <person name="Muzny D.M."/>
            <person name="Otani S."/>
            <person name="Piulachs M.-D."/>
            <person name="Poelchau M."/>
            <person name="Qu J."/>
            <person name="Schaub F."/>
            <person name="Wada-Katsumata A."/>
            <person name="Worley K.C."/>
            <person name="Xie Q."/>
            <person name="Ylla G."/>
            <person name="Poulsen M."/>
            <person name="Gibbs R.A."/>
            <person name="Schal C."/>
            <person name="Richards S."/>
            <person name="Belles X."/>
            <person name="Korb J."/>
            <person name="Bornberg-Bauer E."/>
        </authorList>
    </citation>
    <scope>NUCLEOTIDE SEQUENCE [LARGE SCALE GENOMIC DNA]</scope>
    <source>
        <tissue evidence="2">Whole body</tissue>
    </source>
</reference>
<organism evidence="2 3">
    <name type="scientific">Cryptotermes secundus</name>
    <dbReference type="NCBI Taxonomy" id="105785"/>
    <lineage>
        <taxon>Eukaryota</taxon>
        <taxon>Metazoa</taxon>
        <taxon>Ecdysozoa</taxon>
        <taxon>Arthropoda</taxon>
        <taxon>Hexapoda</taxon>
        <taxon>Insecta</taxon>
        <taxon>Pterygota</taxon>
        <taxon>Neoptera</taxon>
        <taxon>Polyneoptera</taxon>
        <taxon>Dictyoptera</taxon>
        <taxon>Blattodea</taxon>
        <taxon>Blattoidea</taxon>
        <taxon>Termitoidae</taxon>
        <taxon>Kalotermitidae</taxon>
        <taxon>Cryptotermitinae</taxon>
        <taxon>Cryptotermes</taxon>
    </lineage>
</organism>
<feature type="non-terminal residue" evidence="2">
    <location>
        <position position="1"/>
    </location>
</feature>
<dbReference type="EMBL" id="NEVH01009765">
    <property type="protein sequence ID" value="PNF32893.1"/>
    <property type="molecule type" value="Genomic_DNA"/>
</dbReference>
<dbReference type="OrthoDB" id="366390at2759"/>
<proteinExistence type="predicted"/>
<dbReference type="Proteomes" id="UP000235965">
    <property type="component" value="Unassembled WGS sequence"/>
</dbReference>
<evidence type="ECO:0000256" key="1">
    <source>
        <dbReference type="SAM" id="MobiDB-lite"/>
    </source>
</evidence>
<evidence type="ECO:0000313" key="2">
    <source>
        <dbReference type="EMBL" id="PNF32893.1"/>
    </source>
</evidence>
<feature type="region of interest" description="Disordered" evidence="1">
    <location>
        <begin position="603"/>
        <end position="643"/>
    </location>
</feature>
<evidence type="ECO:0000313" key="3">
    <source>
        <dbReference type="Proteomes" id="UP000235965"/>
    </source>
</evidence>
<feature type="region of interest" description="Disordered" evidence="1">
    <location>
        <begin position="251"/>
        <end position="287"/>
    </location>
</feature>
<feature type="region of interest" description="Disordered" evidence="1">
    <location>
        <begin position="413"/>
        <end position="514"/>
    </location>
</feature>
<feature type="region of interest" description="Disordered" evidence="1">
    <location>
        <begin position="1"/>
        <end position="27"/>
    </location>
</feature>
<feature type="compositionally biased region" description="Basic and acidic residues" evidence="1">
    <location>
        <begin position="435"/>
        <end position="457"/>
    </location>
</feature>
<feature type="compositionally biased region" description="Basic residues" evidence="1">
    <location>
        <begin position="423"/>
        <end position="434"/>
    </location>
</feature>
<dbReference type="STRING" id="105785.A0A2J7QWC8"/>